<feature type="signal peptide" evidence="2">
    <location>
        <begin position="1"/>
        <end position="25"/>
    </location>
</feature>
<feature type="compositionally biased region" description="Low complexity" evidence="1">
    <location>
        <begin position="118"/>
        <end position="141"/>
    </location>
</feature>
<keyword evidence="2" id="KW-0732">Signal</keyword>
<evidence type="ECO:0000259" key="3">
    <source>
        <dbReference type="Pfam" id="PF03413"/>
    </source>
</evidence>
<feature type="region of interest" description="Disordered" evidence="1">
    <location>
        <begin position="99"/>
        <end position="144"/>
    </location>
</feature>
<evidence type="ECO:0000313" key="5">
    <source>
        <dbReference type="Proteomes" id="UP001596028"/>
    </source>
</evidence>
<feature type="domain" description="PepSY" evidence="3">
    <location>
        <begin position="39"/>
        <end position="96"/>
    </location>
</feature>
<keyword evidence="5" id="KW-1185">Reference proteome</keyword>
<sequence>MMISKTRKILLSASLLSVVAIGAGAATTGFASNGGTERIGANKAKELAANAAGGQALRAELERENGVVYYEVDVLKDHREYDVYIEAYTGKTLKIERDDLDDDDWDDWDDRDDERRISAGSPSASPAPSAFPSPSASASKSLISREQASRIAAERVGGTVVKSELDKDDGVLYYEIELKTKRGEAEVDVHAYTGKILSVDYDDDDDDDDLYDD</sequence>
<proteinExistence type="predicted"/>
<accession>A0ABV9FM80</accession>
<comment type="caution">
    <text evidence="4">The sequence shown here is derived from an EMBL/GenBank/DDBJ whole genome shotgun (WGS) entry which is preliminary data.</text>
</comment>
<feature type="chain" id="PRO_5046163540" evidence="2">
    <location>
        <begin position="26"/>
        <end position="213"/>
    </location>
</feature>
<feature type="compositionally biased region" description="Acidic residues" evidence="1">
    <location>
        <begin position="99"/>
        <end position="112"/>
    </location>
</feature>
<gene>
    <name evidence="4" type="ORF">ACFO3S_23955</name>
</gene>
<dbReference type="EMBL" id="JBHSEP010000025">
    <property type="protein sequence ID" value="MFC4601319.1"/>
    <property type="molecule type" value="Genomic_DNA"/>
</dbReference>
<dbReference type="Gene3D" id="3.10.450.40">
    <property type="match status" value="2"/>
</dbReference>
<evidence type="ECO:0000256" key="2">
    <source>
        <dbReference type="SAM" id="SignalP"/>
    </source>
</evidence>
<dbReference type="Pfam" id="PF03413">
    <property type="entry name" value="PepSY"/>
    <property type="match status" value="2"/>
</dbReference>
<reference evidence="5" key="1">
    <citation type="journal article" date="2019" name="Int. J. Syst. Evol. Microbiol.">
        <title>The Global Catalogue of Microorganisms (GCM) 10K type strain sequencing project: providing services to taxonomists for standard genome sequencing and annotation.</title>
        <authorList>
            <consortium name="The Broad Institute Genomics Platform"/>
            <consortium name="The Broad Institute Genome Sequencing Center for Infectious Disease"/>
            <person name="Wu L."/>
            <person name="Ma J."/>
        </authorList>
    </citation>
    <scope>NUCLEOTIDE SEQUENCE [LARGE SCALE GENOMIC DNA]</scope>
    <source>
        <strain evidence="5">CCUG 49571</strain>
    </source>
</reference>
<name>A0ABV9FM80_9BACL</name>
<dbReference type="Proteomes" id="UP001596028">
    <property type="component" value="Unassembled WGS sequence"/>
</dbReference>
<protein>
    <submittedName>
        <fullName evidence="4">PepSY domain-containing protein</fullName>
    </submittedName>
</protein>
<evidence type="ECO:0000313" key="4">
    <source>
        <dbReference type="EMBL" id="MFC4601319.1"/>
    </source>
</evidence>
<organism evidence="4 5">
    <name type="scientific">Cohnella hongkongensis</name>
    <dbReference type="NCBI Taxonomy" id="178337"/>
    <lineage>
        <taxon>Bacteria</taxon>
        <taxon>Bacillati</taxon>
        <taxon>Bacillota</taxon>
        <taxon>Bacilli</taxon>
        <taxon>Bacillales</taxon>
        <taxon>Paenibacillaceae</taxon>
        <taxon>Cohnella</taxon>
    </lineage>
</organism>
<feature type="domain" description="PepSY" evidence="3">
    <location>
        <begin position="143"/>
        <end position="199"/>
    </location>
</feature>
<dbReference type="InterPro" id="IPR025711">
    <property type="entry name" value="PepSY"/>
</dbReference>
<dbReference type="RefSeq" id="WP_378101206.1">
    <property type="nucleotide sequence ID" value="NZ_JBHSEP010000025.1"/>
</dbReference>
<evidence type="ECO:0000256" key="1">
    <source>
        <dbReference type="SAM" id="MobiDB-lite"/>
    </source>
</evidence>